<dbReference type="InterPro" id="IPR014719">
    <property type="entry name" value="Ribosomal_bL12_C/ClpS-like"/>
</dbReference>
<evidence type="ECO:0000256" key="1">
    <source>
        <dbReference type="SAM" id="Phobius"/>
    </source>
</evidence>
<feature type="transmembrane region" description="Helical" evidence="1">
    <location>
        <begin position="94"/>
        <end position="111"/>
    </location>
</feature>
<reference evidence="2 3" key="1">
    <citation type="submission" date="2020-08" db="EMBL/GenBank/DDBJ databases">
        <title>Winogradskyella ouciana sp. nov., isolated from the hadal seawater of the Mariana Trench.</title>
        <authorList>
            <person name="He X."/>
        </authorList>
    </citation>
    <scope>NUCLEOTIDE SEQUENCE [LARGE SCALE GENOMIC DNA]</scope>
    <source>
        <strain evidence="2 3">KCTC 22026</strain>
    </source>
</reference>
<dbReference type="Gene3D" id="3.30.1390.10">
    <property type="match status" value="1"/>
</dbReference>
<keyword evidence="1" id="KW-1133">Transmembrane helix</keyword>
<evidence type="ECO:0000313" key="3">
    <source>
        <dbReference type="Proteomes" id="UP000607435"/>
    </source>
</evidence>
<keyword evidence="1" id="KW-0812">Transmembrane</keyword>
<evidence type="ECO:0008006" key="4">
    <source>
        <dbReference type="Google" id="ProtNLM"/>
    </source>
</evidence>
<dbReference type="Proteomes" id="UP000607435">
    <property type="component" value="Unassembled WGS sequence"/>
</dbReference>
<keyword evidence="1" id="KW-0472">Membrane</keyword>
<organism evidence="2 3">
    <name type="scientific">Winogradskyella echinorum</name>
    <dbReference type="NCBI Taxonomy" id="538189"/>
    <lineage>
        <taxon>Bacteria</taxon>
        <taxon>Pseudomonadati</taxon>
        <taxon>Bacteroidota</taxon>
        <taxon>Flavobacteriia</taxon>
        <taxon>Flavobacteriales</taxon>
        <taxon>Flavobacteriaceae</taxon>
        <taxon>Winogradskyella</taxon>
    </lineage>
</organism>
<dbReference type="RefSeq" id="WP_186844955.1">
    <property type="nucleotide sequence ID" value="NZ_JACOME010000001.1"/>
</dbReference>
<name>A0ABR6XZP7_9FLAO</name>
<accession>A0ABR6XZP7</accession>
<proteinExistence type="predicted"/>
<keyword evidence="3" id="KW-1185">Reference proteome</keyword>
<evidence type="ECO:0000313" key="2">
    <source>
        <dbReference type="EMBL" id="MBC3845864.1"/>
    </source>
</evidence>
<gene>
    <name evidence="2" type="ORF">H6H04_05705</name>
</gene>
<sequence>MIITINNIEINKYELLHLINNGKKLSAIKLIKDKTKLSLKDCKDIVDNLEVNSNYYEGDTVLKTEVSSLKVHNRTVQRKKGNHIISSNSSNTKNYIIVFLLIGIAILLYMYNMK</sequence>
<dbReference type="EMBL" id="JACOME010000001">
    <property type="protein sequence ID" value="MBC3845864.1"/>
    <property type="molecule type" value="Genomic_DNA"/>
</dbReference>
<protein>
    <recommendedName>
        <fullName evidence="4">Ribosomal protein L7/L12 C-terminal domain-containing protein</fullName>
    </recommendedName>
</protein>
<comment type="caution">
    <text evidence="2">The sequence shown here is derived from an EMBL/GenBank/DDBJ whole genome shotgun (WGS) entry which is preliminary data.</text>
</comment>